<keyword evidence="1" id="KW-0812">Transmembrane</keyword>
<evidence type="ECO:0000313" key="3">
    <source>
        <dbReference type="WBParaSite" id="Minc3s01562g24735"/>
    </source>
</evidence>
<reference evidence="3" key="1">
    <citation type="submission" date="2022-11" db="UniProtKB">
        <authorList>
            <consortium name="WormBaseParasite"/>
        </authorList>
    </citation>
    <scope>IDENTIFICATION</scope>
</reference>
<sequence>MKGSEEDICEACAFFLHLRSFSAITVCMCYVLRLTHNKVYYLQSLISRLDSQKKIFLFYSLPFYFPYLLLQLL</sequence>
<name>A0A914MB41_MELIC</name>
<dbReference type="Proteomes" id="UP000887563">
    <property type="component" value="Unplaced"/>
</dbReference>
<keyword evidence="1" id="KW-0472">Membrane</keyword>
<evidence type="ECO:0000256" key="1">
    <source>
        <dbReference type="SAM" id="Phobius"/>
    </source>
</evidence>
<accession>A0A914MB41</accession>
<evidence type="ECO:0000313" key="2">
    <source>
        <dbReference type="Proteomes" id="UP000887563"/>
    </source>
</evidence>
<dbReference type="AlphaFoldDB" id="A0A914MB41"/>
<proteinExistence type="predicted"/>
<keyword evidence="2" id="KW-1185">Reference proteome</keyword>
<keyword evidence="1" id="KW-1133">Transmembrane helix</keyword>
<protein>
    <submittedName>
        <fullName evidence="3">Ovule protein</fullName>
    </submittedName>
</protein>
<dbReference type="WBParaSite" id="Minc3s01562g24735">
    <property type="protein sequence ID" value="Minc3s01562g24735"/>
    <property type="gene ID" value="Minc3s01562g24735"/>
</dbReference>
<feature type="transmembrane region" description="Helical" evidence="1">
    <location>
        <begin position="55"/>
        <end position="72"/>
    </location>
</feature>
<feature type="transmembrane region" description="Helical" evidence="1">
    <location>
        <begin position="14"/>
        <end position="34"/>
    </location>
</feature>
<organism evidence="2 3">
    <name type="scientific">Meloidogyne incognita</name>
    <name type="common">Southern root-knot nematode worm</name>
    <name type="synonym">Oxyuris incognita</name>
    <dbReference type="NCBI Taxonomy" id="6306"/>
    <lineage>
        <taxon>Eukaryota</taxon>
        <taxon>Metazoa</taxon>
        <taxon>Ecdysozoa</taxon>
        <taxon>Nematoda</taxon>
        <taxon>Chromadorea</taxon>
        <taxon>Rhabditida</taxon>
        <taxon>Tylenchina</taxon>
        <taxon>Tylenchomorpha</taxon>
        <taxon>Tylenchoidea</taxon>
        <taxon>Meloidogynidae</taxon>
        <taxon>Meloidogyninae</taxon>
        <taxon>Meloidogyne</taxon>
        <taxon>Meloidogyne incognita group</taxon>
    </lineage>
</organism>